<reference evidence="2" key="1">
    <citation type="submission" date="2021-02" db="EMBL/GenBank/DDBJ databases">
        <authorList>
            <person name="Nowell W R."/>
        </authorList>
    </citation>
    <scope>NUCLEOTIDE SEQUENCE</scope>
</reference>
<keyword evidence="4" id="KW-1185">Reference proteome</keyword>
<feature type="transmembrane region" description="Helical" evidence="1">
    <location>
        <begin position="12"/>
        <end position="30"/>
    </location>
</feature>
<sequence>VHILRRLGLASFFYMIIFAGLEFTITFLVYNRFNYNSMQQGRMFLFMGLTMTLVQGGYVRRIPHGQEMAASIRVSNDV</sequence>
<proteinExistence type="predicted"/>
<keyword evidence="1" id="KW-0472">Membrane</keyword>
<dbReference type="EMBL" id="CAJNOQ010048534">
    <property type="protein sequence ID" value="CAF1643993.1"/>
    <property type="molecule type" value="Genomic_DNA"/>
</dbReference>
<keyword evidence="1" id="KW-0812">Transmembrane</keyword>
<accession>A0A816EBQ0</accession>
<comment type="caution">
    <text evidence="2">The sequence shown here is derived from an EMBL/GenBank/DDBJ whole genome shotgun (WGS) entry which is preliminary data.</text>
</comment>
<gene>
    <name evidence="2" type="ORF">GPM918_LOCUS45112</name>
    <name evidence="3" type="ORF">SRO942_LOCUS47367</name>
</gene>
<dbReference type="EMBL" id="CAJOBC010117913">
    <property type="protein sequence ID" value="CAF4560706.1"/>
    <property type="molecule type" value="Genomic_DNA"/>
</dbReference>
<organism evidence="2 4">
    <name type="scientific">Didymodactylos carnosus</name>
    <dbReference type="NCBI Taxonomy" id="1234261"/>
    <lineage>
        <taxon>Eukaryota</taxon>
        <taxon>Metazoa</taxon>
        <taxon>Spiralia</taxon>
        <taxon>Gnathifera</taxon>
        <taxon>Rotifera</taxon>
        <taxon>Eurotatoria</taxon>
        <taxon>Bdelloidea</taxon>
        <taxon>Philodinida</taxon>
        <taxon>Philodinidae</taxon>
        <taxon>Didymodactylos</taxon>
    </lineage>
</organism>
<feature type="transmembrane region" description="Helical" evidence="1">
    <location>
        <begin position="42"/>
        <end position="59"/>
    </location>
</feature>
<name>A0A816EBQ0_9BILA</name>
<keyword evidence="1" id="KW-1133">Transmembrane helix</keyword>
<dbReference type="AlphaFoldDB" id="A0A816EBQ0"/>
<evidence type="ECO:0000256" key="1">
    <source>
        <dbReference type="SAM" id="Phobius"/>
    </source>
</evidence>
<dbReference type="Proteomes" id="UP000663829">
    <property type="component" value="Unassembled WGS sequence"/>
</dbReference>
<dbReference type="Proteomes" id="UP000681722">
    <property type="component" value="Unassembled WGS sequence"/>
</dbReference>
<protein>
    <submittedName>
        <fullName evidence="2">Uncharacterized protein</fullName>
    </submittedName>
</protein>
<evidence type="ECO:0000313" key="4">
    <source>
        <dbReference type="Proteomes" id="UP000663829"/>
    </source>
</evidence>
<dbReference type="OrthoDB" id="196650at2759"/>
<evidence type="ECO:0000313" key="2">
    <source>
        <dbReference type="EMBL" id="CAF1643993.1"/>
    </source>
</evidence>
<evidence type="ECO:0000313" key="3">
    <source>
        <dbReference type="EMBL" id="CAF4560706.1"/>
    </source>
</evidence>
<feature type="non-terminal residue" evidence="2">
    <location>
        <position position="1"/>
    </location>
</feature>